<evidence type="ECO:0000313" key="8">
    <source>
        <dbReference type="Proteomes" id="UP000320766"/>
    </source>
</evidence>
<dbReference type="Gene3D" id="3.40.190.10">
    <property type="entry name" value="Periplasmic binding protein-like II"/>
    <property type="match status" value="1"/>
</dbReference>
<feature type="domain" description="Porphobilinogen deaminase N-terminal" evidence="6">
    <location>
        <begin position="3"/>
        <end position="76"/>
    </location>
</feature>
<evidence type="ECO:0000256" key="5">
    <source>
        <dbReference type="ARBA" id="ARBA00023244"/>
    </source>
</evidence>
<evidence type="ECO:0000259" key="6">
    <source>
        <dbReference type="Pfam" id="PF01379"/>
    </source>
</evidence>
<evidence type="ECO:0000256" key="3">
    <source>
        <dbReference type="ARBA" id="ARBA00021723"/>
    </source>
</evidence>
<sequence length="76" mass="8669">MPLIVGTRRSKLALVQTYLVRDRLEERGYDVDIKKIVTEGDERKEIGEMGAFVNEINRQLMKGDIDVAVHSLKDVP</sequence>
<reference evidence="7 8" key="1">
    <citation type="journal article" date="2019" name="Nat. Microbiol.">
        <title>Wide diversity of methane and short-chain alkane metabolisms in uncultured archaea.</title>
        <authorList>
            <person name="Borrel G."/>
            <person name="Adam P.S."/>
            <person name="McKay L.J."/>
            <person name="Chen L.X."/>
            <person name="Sierra-Garcia I.N."/>
            <person name="Sieber C.M."/>
            <person name="Letourneur Q."/>
            <person name="Ghozlane A."/>
            <person name="Andersen G.L."/>
            <person name="Li W.J."/>
            <person name="Hallam S.J."/>
            <person name="Muyzer G."/>
            <person name="de Oliveira V.M."/>
            <person name="Inskeep W.P."/>
            <person name="Banfield J.F."/>
            <person name="Gribaldo S."/>
        </authorList>
    </citation>
    <scope>NUCLEOTIDE SEQUENCE [LARGE SCALE GENOMIC DNA]</scope>
    <source>
        <strain evidence="7">NM1b</strain>
    </source>
</reference>
<name>A0A520KW71_9EURY</name>
<dbReference type="Proteomes" id="UP000320766">
    <property type="component" value="Unassembled WGS sequence"/>
</dbReference>
<accession>A0A520KW71</accession>
<dbReference type="SUPFAM" id="SSF53850">
    <property type="entry name" value="Periplasmic binding protein-like II"/>
    <property type="match status" value="1"/>
</dbReference>
<dbReference type="Pfam" id="PF01379">
    <property type="entry name" value="Porphobil_deam"/>
    <property type="match status" value="1"/>
</dbReference>
<evidence type="ECO:0000256" key="1">
    <source>
        <dbReference type="ARBA" id="ARBA00005638"/>
    </source>
</evidence>
<dbReference type="GO" id="GO:0006783">
    <property type="term" value="P:heme biosynthetic process"/>
    <property type="evidence" value="ECO:0007669"/>
    <property type="project" value="TreeGrafter"/>
</dbReference>
<proteinExistence type="inferred from homology"/>
<feature type="non-terminal residue" evidence="7">
    <location>
        <position position="76"/>
    </location>
</feature>
<protein>
    <recommendedName>
        <fullName evidence="3">Probable porphobilinogen deaminase</fullName>
        <ecNumber evidence="2">2.5.1.61</ecNumber>
    </recommendedName>
</protein>
<comment type="similarity">
    <text evidence="1">Belongs to the HMBS family.</text>
</comment>
<comment type="caution">
    <text evidence="7">The sequence shown here is derived from an EMBL/GenBank/DDBJ whole genome shotgun (WGS) entry which is preliminary data.</text>
</comment>
<evidence type="ECO:0000256" key="2">
    <source>
        <dbReference type="ARBA" id="ARBA00012655"/>
    </source>
</evidence>
<keyword evidence="5" id="KW-0627">Porphyrin biosynthesis</keyword>
<dbReference type="GO" id="GO:0004418">
    <property type="term" value="F:hydroxymethylbilane synthase activity"/>
    <property type="evidence" value="ECO:0007669"/>
    <property type="project" value="UniProtKB-EC"/>
</dbReference>
<evidence type="ECO:0000313" key="7">
    <source>
        <dbReference type="EMBL" id="RZN67664.1"/>
    </source>
</evidence>
<dbReference type="AlphaFoldDB" id="A0A520KW71"/>
<dbReference type="EMBL" id="RXIL01000133">
    <property type="protein sequence ID" value="RZN67664.1"/>
    <property type="molecule type" value="Genomic_DNA"/>
</dbReference>
<evidence type="ECO:0000256" key="4">
    <source>
        <dbReference type="ARBA" id="ARBA00022679"/>
    </source>
</evidence>
<dbReference type="GO" id="GO:0005737">
    <property type="term" value="C:cytoplasm"/>
    <property type="evidence" value="ECO:0007669"/>
    <property type="project" value="TreeGrafter"/>
</dbReference>
<organism evidence="7 8">
    <name type="scientific">Candidatus Methanolliviera hydrocarbonicum</name>
    <dbReference type="NCBI Taxonomy" id="2491085"/>
    <lineage>
        <taxon>Archaea</taxon>
        <taxon>Methanobacteriati</taxon>
        <taxon>Methanobacteriota</taxon>
        <taxon>Candidatus Methanoliparia</taxon>
        <taxon>Candidatus Methanoliparales</taxon>
        <taxon>Candidatus Methanollivieraceae</taxon>
        <taxon>Candidatus Methanolliviera</taxon>
    </lineage>
</organism>
<dbReference type="PANTHER" id="PTHR11557">
    <property type="entry name" value="PORPHOBILINOGEN DEAMINASE"/>
    <property type="match status" value="1"/>
</dbReference>
<dbReference type="EC" id="2.5.1.61" evidence="2"/>
<dbReference type="InterPro" id="IPR022417">
    <property type="entry name" value="Porphobilin_deaminase_N"/>
</dbReference>
<keyword evidence="4" id="KW-0808">Transferase</keyword>
<dbReference type="PANTHER" id="PTHR11557:SF0">
    <property type="entry name" value="PORPHOBILINOGEN DEAMINASE"/>
    <property type="match status" value="1"/>
</dbReference>
<gene>
    <name evidence="7" type="ORF">EF807_07365</name>
</gene>
<dbReference type="InterPro" id="IPR000860">
    <property type="entry name" value="HemC"/>
</dbReference>